<evidence type="ECO:0008006" key="4">
    <source>
        <dbReference type="Google" id="ProtNLM"/>
    </source>
</evidence>
<feature type="signal peptide" evidence="1">
    <location>
        <begin position="1"/>
        <end position="27"/>
    </location>
</feature>
<organism evidence="2 3">
    <name type="scientific">Promicromonospora vindobonensis</name>
    <dbReference type="NCBI Taxonomy" id="195748"/>
    <lineage>
        <taxon>Bacteria</taxon>
        <taxon>Bacillati</taxon>
        <taxon>Actinomycetota</taxon>
        <taxon>Actinomycetes</taxon>
        <taxon>Micrococcales</taxon>
        <taxon>Promicromonosporaceae</taxon>
        <taxon>Promicromonospora</taxon>
    </lineage>
</organism>
<protein>
    <recommendedName>
        <fullName evidence="4">Secreted protein</fullName>
    </recommendedName>
</protein>
<name>A0ABW5VMD2_9MICO</name>
<reference evidence="3" key="1">
    <citation type="journal article" date="2019" name="Int. J. Syst. Evol. Microbiol.">
        <title>The Global Catalogue of Microorganisms (GCM) 10K type strain sequencing project: providing services to taxonomists for standard genome sequencing and annotation.</title>
        <authorList>
            <consortium name="The Broad Institute Genomics Platform"/>
            <consortium name="The Broad Institute Genome Sequencing Center for Infectious Disease"/>
            <person name="Wu L."/>
            <person name="Ma J."/>
        </authorList>
    </citation>
    <scope>NUCLEOTIDE SEQUENCE [LARGE SCALE GENOMIC DNA]</scope>
    <source>
        <strain evidence="3">CCM 7044</strain>
    </source>
</reference>
<keyword evidence="1" id="KW-0732">Signal</keyword>
<keyword evidence="3" id="KW-1185">Reference proteome</keyword>
<feature type="chain" id="PRO_5046166032" description="Secreted protein" evidence="1">
    <location>
        <begin position="28"/>
        <end position="194"/>
    </location>
</feature>
<evidence type="ECO:0000313" key="3">
    <source>
        <dbReference type="Proteomes" id="UP001597479"/>
    </source>
</evidence>
<dbReference type="PROSITE" id="PS51257">
    <property type="entry name" value="PROKAR_LIPOPROTEIN"/>
    <property type="match status" value="1"/>
</dbReference>
<dbReference type="Proteomes" id="UP001597479">
    <property type="component" value="Unassembled WGS sequence"/>
</dbReference>
<comment type="caution">
    <text evidence="2">The sequence shown here is derived from an EMBL/GenBank/DDBJ whole genome shotgun (WGS) entry which is preliminary data.</text>
</comment>
<accession>A0ABW5VMD2</accession>
<evidence type="ECO:0000256" key="1">
    <source>
        <dbReference type="SAM" id="SignalP"/>
    </source>
</evidence>
<dbReference type="EMBL" id="JBHUOG010000001">
    <property type="protein sequence ID" value="MFD2792767.1"/>
    <property type="molecule type" value="Genomic_DNA"/>
</dbReference>
<evidence type="ECO:0000313" key="2">
    <source>
        <dbReference type="EMBL" id="MFD2792767.1"/>
    </source>
</evidence>
<sequence length="194" mass="20606">MRRSRLVQGWAVILVMLVGGCAQPGAAGGTPDAGTSGEPGGYLCHGTPVPAEVLADGATADELGDEAAAALDGASVPGIEPEQWRVLTETSTQVYLIRELPEPRDSDGEQRTHELLGIEWTDQTEDGGEGWHLVEQEDRIELGIGVEAPPGDDQNCPSNPPTPFTIELDEPLGDRTLMDVAVYPERELAVIAQD</sequence>
<gene>
    <name evidence="2" type="ORF">ACFS27_04305</name>
</gene>
<dbReference type="RefSeq" id="WP_377180612.1">
    <property type="nucleotide sequence ID" value="NZ_JBHUOG010000001.1"/>
</dbReference>
<proteinExistence type="predicted"/>